<protein>
    <recommendedName>
        <fullName evidence="7">Cell division protein CrgA</fullName>
    </recommendedName>
</protein>
<organism evidence="9 10">
    <name type="scientific">Phycicoccus avicenniae</name>
    <dbReference type="NCBI Taxonomy" id="2828860"/>
    <lineage>
        <taxon>Bacteria</taxon>
        <taxon>Bacillati</taxon>
        <taxon>Actinomycetota</taxon>
        <taxon>Actinomycetes</taxon>
        <taxon>Micrococcales</taxon>
        <taxon>Intrasporangiaceae</taxon>
        <taxon>Phycicoccus</taxon>
    </lineage>
</organism>
<evidence type="ECO:0000256" key="8">
    <source>
        <dbReference type="SAM" id="MobiDB-lite"/>
    </source>
</evidence>
<evidence type="ECO:0000256" key="6">
    <source>
        <dbReference type="ARBA" id="ARBA00023306"/>
    </source>
</evidence>
<dbReference type="RefSeq" id="WP_211601722.1">
    <property type="nucleotide sequence ID" value="NZ_JAGSNF010000004.1"/>
</dbReference>
<feature type="region of interest" description="Disordered" evidence="8">
    <location>
        <begin position="1"/>
        <end position="26"/>
    </location>
</feature>
<evidence type="ECO:0000313" key="10">
    <source>
        <dbReference type="Proteomes" id="UP000677016"/>
    </source>
</evidence>
<comment type="caution">
    <text evidence="9">The sequence shown here is derived from an EMBL/GenBank/DDBJ whole genome shotgun (WGS) entry which is preliminary data.</text>
</comment>
<keyword evidence="10" id="KW-1185">Reference proteome</keyword>
<evidence type="ECO:0000313" key="9">
    <source>
        <dbReference type="EMBL" id="MBR7742556.1"/>
    </source>
</evidence>
<feature type="transmembrane region" description="Helical" evidence="7">
    <location>
        <begin position="29"/>
        <end position="50"/>
    </location>
</feature>
<gene>
    <name evidence="7" type="primary">crgA</name>
    <name evidence="9" type="ORF">KC207_04545</name>
</gene>
<dbReference type="GO" id="GO:0051301">
    <property type="term" value="P:cell division"/>
    <property type="evidence" value="ECO:0007669"/>
    <property type="project" value="UniProtKB-UniRule"/>
</dbReference>
<sequence>MPESKGRPKPAFTPPRRTRSTEPQSNAPWFVPVMLGLMVVGLVWVVTFYISGINQYPVPQIGRWNLGVGFGLMLAGFLMTTRWR</sequence>
<comment type="subcellular location">
    <subcellularLocation>
        <location evidence="7">Cell membrane</location>
        <topology evidence="7">Multi-pass membrane protein</topology>
    </subcellularLocation>
</comment>
<accession>A0A941D6W2</accession>
<keyword evidence="2 7" id="KW-0132">Cell division</keyword>
<dbReference type="Pfam" id="PF06781">
    <property type="entry name" value="CrgA"/>
    <property type="match status" value="1"/>
</dbReference>
<dbReference type="GO" id="GO:0005886">
    <property type="term" value="C:plasma membrane"/>
    <property type="evidence" value="ECO:0007669"/>
    <property type="project" value="UniProtKB-SubCell"/>
</dbReference>
<comment type="similarity">
    <text evidence="7">Belongs to the CrgA family.</text>
</comment>
<dbReference type="AlphaFoldDB" id="A0A941D6W2"/>
<feature type="transmembrane region" description="Helical" evidence="7">
    <location>
        <begin position="62"/>
        <end position="80"/>
    </location>
</feature>
<evidence type="ECO:0000256" key="1">
    <source>
        <dbReference type="ARBA" id="ARBA00022475"/>
    </source>
</evidence>
<dbReference type="HAMAP" id="MF_00631">
    <property type="entry name" value="CrgA"/>
    <property type="match status" value="1"/>
</dbReference>
<reference evidence="9" key="1">
    <citation type="submission" date="2021-04" db="EMBL/GenBank/DDBJ databases">
        <title>Phycicoccus avicenniae sp. nov., a novel endophytic actinomycetes isolated from branch of Avicennia mariana.</title>
        <authorList>
            <person name="Tuo L."/>
        </authorList>
    </citation>
    <scope>NUCLEOTIDE SEQUENCE</scope>
    <source>
        <strain evidence="9">BSK3Z-2</strain>
    </source>
</reference>
<evidence type="ECO:0000256" key="5">
    <source>
        <dbReference type="ARBA" id="ARBA00023136"/>
    </source>
</evidence>
<dbReference type="InterPro" id="IPR009619">
    <property type="entry name" value="CrgA"/>
</dbReference>
<comment type="function">
    <text evidence="7">Involved in cell division.</text>
</comment>
<keyword evidence="5 7" id="KW-0472">Membrane</keyword>
<evidence type="ECO:0000256" key="3">
    <source>
        <dbReference type="ARBA" id="ARBA00022692"/>
    </source>
</evidence>
<keyword evidence="4 7" id="KW-1133">Transmembrane helix</keyword>
<keyword evidence="6 7" id="KW-0131">Cell cycle</keyword>
<keyword evidence="1 7" id="KW-1003">Cell membrane</keyword>
<proteinExistence type="inferred from homology"/>
<evidence type="ECO:0000256" key="2">
    <source>
        <dbReference type="ARBA" id="ARBA00022618"/>
    </source>
</evidence>
<keyword evidence="3 7" id="KW-0812">Transmembrane</keyword>
<evidence type="ECO:0000256" key="7">
    <source>
        <dbReference type="HAMAP-Rule" id="MF_00631"/>
    </source>
</evidence>
<dbReference type="Proteomes" id="UP000677016">
    <property type="component" value="Unassembled WGS sequence"/>
</dbReference>
<name>A0A941D6W2_9MICO</name>
<dbReference type="EMBL" id="JAGSNF010000004">
    <property type="protein sequence ID" value="MBR7742556.1"/>
    <property type="molecule type" value="Genomic_DNA"/>
</dbReference>
<evidence type="ECO:0000256" key="4">
    <source>
        <dbReference type="ARBA" id="ARBA00022989"/>
    </source>
</evidence>